<proteinExistence type="predicted"/>
<dbReference type="InterPro" id="IPR034466">
    <property type="entry name" value="Methyltransferase_Class_B"/>
</dbReference>
<dbReference type="GO" id="GO:0046872">
    <property type="term" value="F:metal ion binding"/>
    <property type="evidence" value="ECO:0007669"/>
    <property type="project" value="UniProtKB-KW"/>
</dbReference>
<dbReference type="SMART" id="SM00729">
    <property type="entry name" value="Elp3"/>
    <property type="match status" value="1"/>
</dbReference>
<dbReference type="InterPro" id="IPR006638">
    <property type="entry name" value="Elp3/MiaA/NifB-like_rSAM"/>
</dbReference>
<feature type="domain" description="Radical SAM core" evidence="6">
    <location>
        <begin position="136"/>
        <end position="365"/>
    </location>
</feature>
<dbReference type="InterPro" id="IPR025274">
    <property type="entry name" value="DUF4070"/>
</dbReference>
<evidence type="ECO:0000313" key="8">
    <source>
        <dbReference type="Proteomes" id="UP000290092"/>
    </source>
</evidence>
<keyword evidence="5" id="KW-0411">Iron-sulfur</keyword>
<evidence type="ECO:0000256" key="1">
    <source>
        <dbReference type="ARBA" id="ARBA00001966"/>
    </source>
</evidence>
<accession>A0AAX2AEH6</accession>
<dbReference type="PROSITE" id="PS51918">
    <property type="entry name" value="RADICAL_SAM"/>
    <property type="match status" value="1"/>
</dbReference>
<evidence type="ECO:0000256" key="3">
    <source>
        <dbReference type="ARBA" id="ARBA00022723"/>
    </source>
</evidence>
<dbReference type="PANTHER" id="PTHR43409:SF3">
    <property type="entry name" value="HYPOTHETICAL METHYLTRANSFERASE"/>
    <property type="match status" value="1"/>
</dbReference>
<dbReference type="Gene3D" id="3.80.30.20">
    <property type="entry name" value="tm_1862 like domain"/>
    <property type="match status" value="1"/>
</dbReference>
<dbReference type="EMBL" id="NXID01000057">
    <property type="protein sequence ID" value="RXK13727.1"/>
    <property type="molecule type" value="Genomic_DNA"/>
</dbReference>
<dbReference type="GO" id="GO:0051539">
    <property type="term" value="F:4 iron, 4 sulfur cluster binding"/>
    <property type="evidence" value="ECO:0007669"/>
    <property type="project" value="UniProtKB-KW"/>
</dbReference>
<dbReference type="InterPro" id="IPR051198">
    <property type="entry name" value="BchE-like"/>
</dbReference>
<dbReference type="AlphaFoldDB" id="A0AAX2AEH6"/>
<dbReference type="SFLD" id="SFLDG01082">
    <property type="entry name" value="B12-binding_domain_containing"/>
    <property type="match status" value="1"/>
</dbReference>
<evidence type="ECO:0000259" key="6">
    <source>
        <dbReference type="PROSITE" id="PS51918"/>
    </source>
</evidence>
<name>A0AAX2AEH6_9BACT</name>
<evidence type="ECO:0000256" key="2">
    <source>
        <dbReference type="ARBA" id="ARBA00022691"/>
    </source>
</evidence>
<evidence type="ECO:0000256" key="5">
    <source>
        <dbReference type="ARBA" id="ARBA00023014"/>
    </source>
</evidence>
<dbReference type="RefSeq" id="WP_114843037.1">
    <property type="nucleotide sequence ID" value="NZ_CP031219.1"/>
</dbReference>
<dbReference type="GO" id="GO:0005829">
    <property type="term" value="C:cytosol"/>
    <property type="evidence" value="ECO:0007669"/>
    <property type="project" value="TreeGrafter"/>
</dbReference>
<reference evidence="7 8" key="1">
    <citation type="submission" date="2017-09" db="EMBL/GenBank/DDBJ databases">
        <title>Genomics of the genus Arcobacter.</title>
        <authorList>
            <person name="Perez-Cataluna A."/>
            <person name="Figueras M.J."/>
            <person name="Salas-Masso N."/>
        </authorList>
    </citation>
    <scope>NUCLEOTIDE SEQUENCE [LARGE SCALE GENOMIC DNA]</scope>
    <source>
        <strain evidence="7 8">CECT 7386</strain>
    </source>
</reference>
<dbReference type="SFLD" id="SFLDG01123">
    <property type="entry name" value="methyltransferase_(Class_B)"/>
    <property type="match status" value="1"/>
</dbReference>
<organism evidence="7 8">
    <name type="scientific">Malaciobacter mytili LMG 24559</name>
    <dbReference type="NCBI Taxonomy" id="1032238"/>
    <lineage>
        <taxon>Bacteria</taxon>
        <taxon>Pseudomonadati</taxon>
        <taxon>Campylobacterota</taxon>
        <taxon>Epsilonproteobacteria</taxon>
        <taxon>Campylobacterales</taxon>
        <taxon>Arcobacteraceae</taxon>
        <taxon>Malaciobacter</taxon>
    </lineage>
</organism>
<dbReference type="GO" id="GO:0003824">
    <property type="term" value="F:catalytic activity"/>
    <property type="evidence" value="ECO:0007669"/>
    <property type="project" value="InterPro"/>
</dbReference>
<dbReference type="InterPro" id="IPR023404">
    <property type="entry name" value="rSAM_horseshoe"/>
</dbReference>
<evidence type="ECO:0000313" key="7">
    <source>
        <dbReference type="EMBL" id="RXK13727.1"/>
    </source>
</evidence>
<gene>
    <name evidence="7" type="ORF">CP985_13050</name>
</gene>
<evidence type="ECO:0000256" key="4">
    <source>
        <dbReference type="ARBA" id="ARBA00023004"/>
    </source>
</evidence>
<dbReference type="PANTHER" id="PTHR43409">
    <property type="entry name" value="ANAEROBIC MAGNESIUM-PROTOPORPHYRIN IX MONOMETHYL ESTER CYCLASE-RELATED"/>
    <property type="match status" value="1"/>
</dbReference>
<dbReference type="SFLD" id="SFLDS00029">
    <property type="entry name" value="Radical_SAM"/>
    <property type="match status" value="1"/>
</dbReference>
<dbReference type="Proteomes" id="UP000290092">
    <property type="component" value="Unassembled WGS sequence"/>
</dbReference>
<dbReference type="InterPro" id="IPR007197">
    <property type="entry name" value="rSAM"/>
</dbReference>
<protein>
    <submittedName>
        <fullName evidence="7">Radical SAM protein</fullName>
    </submittedName>
</protein>
<dbReference type="InterPro" id="IPR058240">
    <property type="entry name" value="rSAM_sf"/>
</dbReference>
<keyword evidence="3" id="KW-0479">Metal-binding</keyword>
<dbReference type="KEGG" id="amyt:AMYT_2691"/>
<dbReference type="Pfam" id="PF04055">
    <property type="entry name" value="Radical_SAM"/>
    <property type="match status" value="1"/>
</dbReference>
<keyword evidence="2" id="KW-0949">S-adenosyl-L-methionine</keyword>
<dbReference type="CDD" id="cd01335">
    <property type="entry name" value="Radical_SAM"/>
    <property type="match status" value="1"/>
</dbReference>
<keyword evidence="8" id="KW-1185">Reference proteome</keyword>
<comment type="caution">
    <text evidence="7">The sequence shown here is derived from an EMBL/GenBank/DDBJ whole genome shotgun (WGS) entry which is preliminary data.</text>
</comment>
<keyword evidence="4" id="KW-0408">Iron</keyword>
<sequence>MGYQPGVMMADLAIPTVAAFVPNDFKIDICDEHISKINFEIDSKFIGITGRVYQKNRMIEIAKEFKKRGKIIIMGGSYVTLSPNIMREYCDILVQGEIEEIHTELFNDLRNNTYKDTYYGTKADLALTPTPRWDLYPNNHASAGSIQTSRGCPYQCEFCDVIVYLGRKQRHKPIDDVIKELEVLYSLGYRSIVFSDDNFTVNRPHAKKLLKRLRDWNLKHKKSPVRFCTQVSTDIVKDDELLQLCAQAGFDQVFIGIESPNSESMTEVKKFHNTKLEMTNVIKKFYNYGILPYCGMILGFDSDYKNIFKEQFELAMDSFSPYFMINVLIAPDQTPLYNRLKKENRIITNRYVEVGSPLNSNIIFKNFSTDEMNLGMKWLATNLYEPKNFTLRVLNMLDNFNTYKQPKSASQLYEINGDHILKDISKIISKIKNLGEEEKKMWNIIGEKIIEKNAPKELFITLMFFYMQLRHVYNENGIWQPELIGADIDFEK</sequence>
<dbReference type="Pfam" id="PF13282">
    <property type="entry name" value="DUF4070"/>
    <property type="match status" value="1"/>
</dbReference>
<comment type="cofactor">
    <cofactor evidence="1">
        <name>[4Fe-4S] cluster</name>
        <dbReference type="ChEBI" id="CHEBI:49883"/>
    </cofactor>
</comment>
<dbReference type="SUPFAM" id="SSF102114">
    <property type="entry name" value="Radical SAM enzymes"/>
    <property type="match status" value="1"/>
</dbReference>
<dbReference type="Gene3D" id="3.40.50.280">
    <property type="entry name" value="Cobalamin-binding domain"/>
    <property type="match status" value="1"/>
</dbReference>